<evidence type="ECO:0000256" key="1">
    <source>
        <dbReference type="SAM" id="MobiDB-lite"/>
    </source>
</evidence>
<dbReference type="InterPro" id="IPR018247">
    <property type="entry name" value="EF_Hand_1_Ca_BS"/>
</dbReference>
<dbReference type="KEGG" id="harc:HARCEL1_02540"/>
<name>A0A2R4WYQ9_9EURY</name>
<organism evidence="3 4">
    <name type="scientific">Halococcoides cellulosivorans</name>
    <dbReference type="NCBI Taxonomy" id="1679096"/>
    <lineage>
        <taxon>Archaea</taxon>
        <taxon>Methanobacteriati</taxon>
        <taxon>Methanobacteriota</taxon>
        <taxon>Stenosarchaea group</taxon>
        <taxon>Halobacteria</taxon>
        <taxon>Halobacteriales</taxon>
        <taxon>Haloarculaceae</taxon>
        <taxon>Halococcoides</taxon>
    </lineage>
</organism>
<gene>
    <name evidence="3" type="ORF">HARCEL1_02540</name>
</gene>
<reference evidence="3 4" key="1">
    <citation type="submission" date="2018-04" db="EMBL/GenBank/DDBJ databases">
        <title>Halococcoides cellulosivorans gen. nov., sp. nov., an extremely halophilic cellulose-utilizing haloarchaeon from hypersaline lakes.</title>
        <authorList>
            <person name="Sorokin D.Y."/>
            <person name="Toshchakov S.V."/>
            <person name="Samarov N.I."/>
            <person name="Korzhenkov A."/>
            <person name="Kublanov I.V."/>
        </authorList>
    </citation>
    <scope>NUCLEOTIDE SEQUENCE [LARGE SCALE GENOMIC DNA]</scope>
    <source>
        <strain evidence="3 4">HArcel1</strain>
    </source>
</reference>
<proteinExistence type="predicted"/>
<dbReference type="Proteomes" id="UP000244727">
    <property type="component" value="Chromosome"/>
</dbReference>
<dbReference type="CDD" id="cd00161">
    <property type="entry name" value="beta-trefoil_Ricin-like"/>
    <property type="match status" value="1"/>
</dbReference>
<dbReference type="SUPFAM" id="SSF50370">
    <property type="entry name" value="Ricin B-like lectins"/>
    <property type="match status" value="1"/>
</dbReference>
<dbReference type="InterPro" id="IPR000772">
    <property type="entry name" value="Ricin_B_lectin"/>
</dbReference>
<feature type="region of interest" description="Disordered" evidence="1">
    <location>
        <begin position="1"/>
        <end position="21"/>
    </location>
</feature>
<feature type="compositionally biased region" description="Low complexity" evidence="1">
    <location>
        <begin position="10"/>
        <end position="19"/>
    </location>
</feature>
<dbReference type="GO" id="GO:0000272">
    <property type="term" value="P:polysaccharide catabolic process"/>
    <property type="evidence" value="ECO:0007669"/>
    <property type="project" value="InterPro"/>
</dbReference>
<dbReference type="PROSITE" id="PS50231">
    <property type="entry name" value="RICIN_B_LECTIN"/>
    <property type="match status" value="1"/>
</dbReference>
<keyword evidence="4" id="KW-1185">Reference proteome</keyword>
<dbReference type="SUPFAM" id="SSF51445">
    <property type="entry name" value="(Trans)glycosidases"/>
    <property type="match status" value="1"/>
</dbReference>
<dbReference type="EMBL" id="CP028858">
    <property type="protein sequence ID" value="AWB26668.1"/>
    <property type="molecule type" value="Genomic_DNA"/>
</dbReference>
<dbReference type="SMART" id="SM00458">
    <property type="entry name" value="RICIN"/>
    <property type="match status" value="1"/>
</dbReference>
<dbReference type="Pfam" id="PF14200">
    <property type="entry name" value="RicinB_lectin_2"/>
    <property type="match status" value="2"/>
</dbReference>
<dbReference type="Gene3D" id="3.20.20.80">
    <property type="entry name" value="Glycosidases"/>
    <property type="match status" value="1"/>
</dbReference>
<evidence type="ECO:0000313" key="4">
    <source>
        <dbReference type="Proteomes" id="UP000244727"/>
    </source>
</evidence>
<evidence type="ECO:0000259" key="2">
    <source>
        <dbReference type="SMART" id="SM00458"/>
    </source>
</evidence>
<protein>
    <recommendedName>
        <fullName evidence="2">Ricin B lectin domain-containing protein</fullName>
    </recommendedName>
</protein>
<dbReference type="InterPro" id="IPR035992">
    <property type="entry name" value="Ricin_B-like_lectins"/>
</dbReference>
<dbReference type="SUPFAM" id="SSF63446">
    <property type="entry name" value="Type I dockerin domain"/>
    <property type="match status" value="1"/>
</dbReference>
<sequence length="654" mass="70978">MAGLTGTGLSGTAAGQSAQPTVDLATPVHPARHEASGLLYGLSADGSEPSSAWLEPIDHGLQVGGGARIASGGWGTAGESGYAARWDSIVQQYERVTSGGSDAEYCIRMSDLWGADATQADTDPHPGDDGDWSSYYDFLDRIMDDVEAAGMARDEIQYEIWNEPNIDIFWPRSRSQYHEMWQHGVEHIRSRQPDARIVGPGHTHFSRNLMGQFLDMTVETGSVPDILNWHVLQANNDAVETASAVRDLLAERGLEHLDLEVNEYVPSDRQSPGYTAWDLARVEKSDIEYAALGNWSYCCATSALCATLTEDGAAPTGRWWLYARYGQTRGEVVRTEATDSIDSAANCNPEETQSRIVVGNHGVSGQVDLRIQNPDRISDSRVRVKVERLPDQDGGALPAPLVAQDYVTDAGSNHMVGIDWSTPTDAYVVTVTPATPAVPEGIYRIEAAHSGHVLGVADGATDDGAAVTQQADADARHQRWSLDHLGDGVYRIENVATGKVLDVADSGTENGATVHQWTDLGADNQRWHVEQTRSDVYRIEAVHSGKVLDVDGGSSEAGATVHQWVDRSGDNQRWRFVAVENDQPPTLGERVPTDPDGDGLYEDVSGNGRVDFPDVNLLFQNTDTAAVQDNTAFYDFSDDGTVDPQDVLALFEMV</sequence>
<accession>A0A2R4WYQ9</accession>
<feature type="domain" description="Ricin B lectin" evidence="2">
    <location>
        <begin position="440"/>
        <end position="577"/>
    </location>
</feature>
<dbReference type="PROSITE" id="PS00018">
    <property type="entry name" value="EF_HAND_1"/>
    <property type="match status" value="2"/>
</dbReference>
<dbReference type="InterPro" id="IPR017853">
    <property type="entry name" value="GH"/>
</dbReference>
<dbReference type="InterPro" id="IPR036439">
    <property type="entry name" value="Dockerin_dom_sf"/>
</dbReference>
<dbReference type="AlphaFoldDB" id="A0A2R4WYQ9"/>
<evidence type="ECO:0000313" key="3">
    <source>
        <dbReference type="EMBL" id="AWB26668.1"/>
    </source>
</evidence>
<dbReference type="Gene3D" id="2.80.10.50">
    <property type="match status" value="2"/>
</dbReference>